<dbReference type="PANTHER" id="PTHR34413:SF2">
    <property type="entry name" value="PROPHAGE TAIL FIBER ASSEMBLY PROTEIN HOMOLOG TFAE-RELATED"/>
    <property type="match status" value="1"/>
</dbReference>
<sequence>MAKAKLTKKLIATTAGDITVFNYSGDTREYLSSSVEYLAAGVGLPANSCIDAPGDKKDGYAICRTADLLAWEYLPDHRGETIYSTLTREPQLMTIIGDYPPDTTPVAPRSPYDKWKGKKWVTDSAAKRDGNIAAAEQQRQTLLAQADAITADWRVELMLGDLSAGNKTKLSKWMAYKKAVKAVDVSAAPEISWPAQPKL</sequence>
<accession>A0A3S4H812</accession>
<dbReference type="PANTHER" id="PTHR34413">
    <property type="entry name" value="PROPHAGE TAIL FIBER ASSEMBLY PROTEIN HOMOLOG TFAE-RELATED-RELATED"/>
    <property type="match status" value="1"/>
</dbReference>
<dbReference type="InterPro" id="IPR051220">
    <property type="entry name" value="TFA_Chaperone"/>
</dbReference>
<gene>
    <name evidence="1" type="ORF">NCTC9419_03552</name>
</gene>
<organism evidence="1 2">
    <name type="scientific">Serratia rubidaea</name>
    <name type="common">Serratia marinorubra</name>
    <dbReference type="NCBI Taxonomy" id="61652"/>
    <lineage>
        <taxon>Bacteria</taxon>
        <taxon>Pseudomonadati</taxon>
        <taxon>Pseudomonadota</taxon>
        <taxon>Gammaproteobacteria</taxon>
        <taxon>Enterobacterales</taxon>
        <taxon>Yersiniaceae</taxon>
        <taxon>Serratia</taxon>
    </lineage>
</organism>
<dbReference type="Pfam" id="PF02413">
    <property type="entry name" value="Caudo_TAP"/>
    <property type="match status" value="1"/>
</dbReference>
<dbReference type="EMBL" id="LR134155">
    <property type="protein sequence ID" value="VEA71969.1"/>
    <property type="molecule type" value="Genomic_DNA"/>
</dbReference>
<dbReference type="InterPro" id="IPR003458">
    <property type="entry name" value="Phage_T4_Gp38_tail_assem"/>
</dbReference>
<reference evidence="1 2" key="1">
    <citation type="submission" date="2018-12" db="EMBL/GenBank/DDBJ databases">
        <authorList>
            <consortium name="Pathogen Informatics"/>
        </authorList>
    </citation>
    <scope>NUCLEOTIDE SEQUENCE [LARGE SCALE GENOMIC DNA]</scope>
    <source>
        <strain evidence="1 2">NCTC9419</strain>
    </source>
</reference>
<dbReference type="AlphaFoldDB" id="A0A3S4H812"/>
<evidence type="ECO:0000313" key="2">
    <source>
        <dbReference type="Proteomes" id="UP000271603"/>
    </source>
</evidence>
<name>A0A3S4H812_SERRU</name>
<proteinExistence type="predicted"/>
<evidence type="ECO:0000313" key="1">
    <source>
        <dbReference type="EMBL" id="VEA71969.1"/>
    </source>
</evidence>
<protein>
    <submittedName>
        <fullName evidence="1">Bacteriophage tail assembly protein</fullName>
    </submittedName>
</protein>
<dbReference type="Proteomes" id="UP000271603">
    <property type="component" value="Chromosome"/>
</dbReference>
<dbReference type="STRING" id="61652.AXX16_4276"/>